<dbReference type="RefSeq" id="WP_373955413.1">
    <property type="nucleotide sequence ID" value="NZ_JBHDLN010000013.1"/>
</dbReference>
<feature type="transmembrane region" description="Helical" evidence="1">
    <location>
        <begin position="38"/>
        <end position="56"/>
    </location>
</feature>
<feature type="transmembrane region" description="Helical" evidence="1">
    <location>
        <begin position="7"/>
        <end position="26"/>
    </location>
</feature>
<organism evidence="2 3">
    <name type="scientific">Paenibacillus oleatilyticus</name>
    <dbReference type="NCBI Taxonomy" id="2594886"/>
    <lineage>
        <taxon>Bacteria</taxon>
        <taxon>Bacillati</taxon>
        <taxon>Bacillota</taxon>
        <taxon>Bacilli</taxon>
        <taxon>Bacillales</taxon>
        <taxon>Paenibacillaceae</taxon>
        <taxon>Paenibacillus</taxon>
    </lineage>
</organism>
<keyword evidence="3" id="KW-1185">Reference proteome</keyword>
<evidence type="ECO:0008006" key="4">
    <source>
        <dbReference type="Google" id="ProtNLM"/>
    </source>
</evidence>
<accession>A0ABV4V595</accession>
<sequence>MHIAKQRILLFILKLTILGPFWYFAFSFLDNGKGDWNFFALCSFVALLVGTLYADVKNEISWGSKRNIILSHIFILSIFPLLGLLFHSNINIMINFLVGFVILLGIDTYTFVAGMVFKKFYG</sequence>
<gene>
    <name evidence="2" type="ORF">ACEU3E_24015</name>
</gene>
<dbReference type="EMBL" id="JBHDLN010000013">
    <property type="protein sequence ID" value="MFB0845257.1"/>
    <property type="molecule type" value="Genomic_DNA"/>
</dbReference>
<proteinExistence type="predicted"/>
<evidence type="ECO:0000256" key="1">
    <source>
        <dbReference type="SAM" id="Phobius"/>
    </source>
</evidence>
<feature type="transmembrane region" description="Helical" evidence="1">
    <location>
        <begin position="68"/>
        <end position="86"/>
    </location>
</feature>
<evidence type="ECO:0000313" key="3">
    <source>
        <dbReference type="Proteomes" id="UP001575622"/>
    </source>
</evidence>
<keyword evidence="1" id="KW-1133">Transmembrane helix</keyword>
<dbReference type="Proteomes" id="UP001575622">
    <property type="component" value="Unassembled WGS sequence"/>
</dbReference>
<comment type="caution">
    <text evidence="2">The sequence shown here is derived from an EMBL/GenBank/DDBJ whole genome shotgun (WGS) entry which is preliminary data.</text>
</comment>
<feature type="transmembrane region" description="Helical" evidence="1">
    <location>
        <begin position="92"/>
        <end position="117"/>
    </location>
</feature>
<reference evidence="2 3" key="1">
    <citation type="submission" date="2024-09" db="EMBL/GenBank/DDBJ databases">
        <authorList>
            <person name="Makale K.P.P."/>
            <person name="Makhzoum A."/>
            <person name="Rantong G."/>
            <person name="Rahube T.O."/>
        </authorList>
    </citation>
    <scope>NUCLEOTIDE SEQUENCE [LARGE SCALE GENOMIC DNA]</scope>
    <source>
        <strain evidence="2 3">KM_D13</strain>
    </source>
</reference>
<evidence type="ECO:0000313" key="2">
    <source>
        <dbReference type="EMBL" id="MFB0845257.1"/>
    </source>
</evidence>
<name>A0ABV4V595_9BACL</name>
<protein>
    <recommendedName>
        <fullName evidence="4">DUF3021 family protein</fullName>
    </recommendedName>
</protein>
<keyword evidence="1" id="KW-0472">Membrane</keyword>
<keyword evidence="1" id="KW-0812">Transmembrane</keyword>